<organism evidence="1 2">
    <name type="scientific">Methylobacterium isbiliense</name>
    <dbReference type="NCBI Taxonomy" id="315478"/>
    <lineage>
        <taxon>Bacteria</taxon>
        <taxon>Pseudomonadati</taxon>
        <taxon>Pseudomonadota</taxon>
        <taxon>Alphaproteobacteria</taxon>
        <taxon>Hyphomicrobiales</taxon>
        <taxon>Methylobacteriaceae</taxon>
        <taxon>Methylobacterium</taxon>
    </lineage>
</organism>
<keyword evidence="2" id="KW-1185">Reference proteome</keyword>
<reference evidence="1" key="1">
    <citation type="journal article" date="2021" name="Front. Microbiol.">
        <title>Comprehensive Comparative Genomics and Phenotyping of Methylobacterium Species.</title>
        <authorList>
            <person name="Alessa O."/>
            <person name="Ogura Y."/>
            <person name="Fujitani Y."/>
            <person name="Takami H."/>
            <person name="Hayashi T."/>
            <person name="Sahin N."/>
            <person name="Tani A."/>
        </authorList>
    </citation>
    <scope>NUCLEOTIDE SEQUENCE</scope>
    <source>
        <strain evidence="1">DSM 17168</strain>
    </source>
</reference>
<evidence type="ECO:0008006" key="3">
    <source>
        <dbReference type="Google" id="ProtNLM"/>
    </source>
</evidence>
<protein>
    <recommendedName>
        <fullName evidence="3">P22 coat-protein 5 family protein</fullName>
    </recommendedName>
</protein>
<sequence>MANTLTGLIPTIYEGLDQVSREMIGIIPAVNRDSQVSRAAKGQQVTSFITPAVTASDIVPAVTPPNDGDQTLGSLQLTIDNAKRVPIRWNGEEQLGLNTGGPGVNRVLADQFAQGFRTLANAIEVDVVTKAVRAASRAYGTPGTAPFGTAGDFTDFSNMHMILDNNGAPMIDRQMILGSAAINNLRGKQSVLFKANEAGTDQLLRDGIIARVEGFDIHNSAGVKPIVKGTGASYVLGAGSYPVGTTWLALATGTGTVNPGDVITLAGDANKYVVVGTDISAPGTITIGSPGLRQAHAAGDAVTLSNSYTPNLAFSRSSIVLATRAPALPVVNGVPQDSALDRITVVDPVSGIAFEISTYMQYRQVQYEIALAWGAAVVKPDFVAVLQG</sequence>
<gene>
    <name evidence="1" type="ORF">GMJLKIPL_2486</name>
</gene>
<reference evidence="1" key="2">
    <citation type="submission" date="2021-08" db="EMBL/GenBank/DDBJ databases">
        <authorList>
            <person name="Tani A."/>
            <person name="Ola A."/>
            <person name="Ogura Y."/>
            <person name="Katsura K."/>
            <person name="Hayashi T."/>
        </authorList>
    </citation>
    <scope>NUCLEOTIDE SEQUENCE</scope>
    <source>
        <strain evidence="1">DSM 17168</strain>
    </source>
</reference>
<dbReference type="EMBL" id="BPQQ01000028">
    <property type="protein sequence ID" value="GJE00563.1"/>
    <property type="molecule type" value="Genomic_DNA"/>
</dbReference>
<accession>A0ABQ4SF63</accession>
<proteinExistence type="predicted"/>
<dbReference type="Proteomes" id="UP001055153">
    <property type="component" value="Unassembled WGS sequence"/>
</dbReference>
<dbReference type="RefSeq" id="WP_238235449.1">
    <property type="nucleotide sequence ID" value="NZ_BPQQ01000028.1"/>
</dbReference>
<name>A0ABQ4SF63_9HYPH</name>
<comment type="caution">
    <text evidence="1">The sequence shown here is derived from an EMBL/GenBank/DDBJ whole genome shotgun (WGS) entry which is preliminary data.</text>
</comment>
<evidence type="ECO:0000313" key="2">
    <source>
        <dbReference type="Proteomes" id="UP001055153"/>
    </source>
</evidence>
<evidence type="ECO:0000313" key="1">
    <source>
        <dbReference type="EMBL" id="GJE00563.1"/>
    </source>
</evidence>